<dbReference type="RefSeq" id="WP_061950071.1">
    <property type="nucleotide sequence ID" value="NZ_LTAO01000038.1"/>
</dbReference>
<keyword evidence="1" id="KW-1133">Transmembrane helix</keyword>
<evidence type="ECO:0000313" key="3">
    <source>
        <dbReference type="Proteomes" id="UP000075806"/>
    </source>
</evidence>
<gene>
    <name evidence="2" type="ORF">AZF04_12385</name>
</gene>
<keyword evidence="3" id="KW-1185">Reference proteome</keyword>
<dbReference type="OrthoDB" id="9797274at2"/>
<dbReference type="Proteomes" id="UP000075806">
    <property type="component" value="Unassembled WGS sequence"/>
</dbReference>
<proteinExistence type="predicted"/>
<keyword evidence="1" id="KW-0472">Membrane</keyword>
<sequence length="201" mass="23757">MDSSERKKRLVPVLLFLIGFSLVQIYHYNRTYSIYALFAVLITFTIKSLKQYKAMLKERNSLLLKPIKDLTKVEIGTLLFYLFKKQGYKIIAQEYLEKEESQYLLIQKRKKRVAVMIFQSNIEKKHLEHLKNLKAQLRSNSSFLVSIQGFTPMIKKYAVANKMTLMNTTILEAMKLHLFEKQMMNKKITNKTSPIEENNFF</sequence>
<protein>
    <recommendedName>
        <fullName evidence="4">Restriction endonuclease type IV Mrr domain-containing protein</fullName>
    </recommendedName>
</protein>
<evidence type="ECO:0008006" key="4">
    <source>
        <dbReference type="Google" id="ProtNLM"/>
    </source>
</evidence>
<feature type="transmembrane region" description="Helical" evidence="1">
    <location>
        <begin position="32"/>
        <end position="49"/>
    </location>
</feature>
<reference evidence="2" key="1">
    <citation type="submission" date="2016-02" db="EMBL/GenBank/DDBJ databases">
        <title>Genome sequence of Bacillus trypoxylicola KCTC 13244(T).</title>
        <authorList>
            <person name="Jeong H."/>
            <person name="Park S.-H."/>
            <person name="Choi S.-K."/>
        </authorList>
    </citation>
    <scope>NUCLEOTIDE SEQUENCE [LARGE SCALE GENOMIC DNA]</scope>
    <source>
        <strain evidence="2">KCTC 13244</strain>
    </source>
</reference>
<accession>A0A161PWV9</accession>
<organism evidence="2 3">
    <name type="scientific">Alkalihalobacillus trypoxylicola</name>
    <dbReference type="NCBI Taxonomy" id="519424"/>
    <lineage>
        <taxon>Bacteria</taxon>
        <taxon>Bacillati</taxon>
        <taxon>Bacillota</taxon>
        <taxon>Bacilli</taxon>
        <taxon>Bacillales</taxon>
        <taxon>Bacillaceae</taxon>
        <taxon>Alkalihalobacillus</taxon>
    </lineage>
</organism>
<dbReference type="AlphaFoldDB" id="A0A161PWV9"/>
<feature type="transmembrane region" description="Helical" evidence="1">
    <location>
        <begin position="9"/>
        <end position="26"/>
    </location>
</feature>
<dbReference type="EMBL" id="LTAO01000038">
    <property type="protein sequence ID" value="KYG26602.1"/>
    <property type="molecule type" value="Genomic_DNA"/>
</dbReference>
<comment type="caution">
    <text evidence="2">The sequence shown here is derived from an EMBL/GenBank/DDBJ whole genome shotgun (WGS) entry which is preliminary data.</text>
</comment>
<evidence type="ECO:0000313" key="2">
    <source>
        <dbReference type="EMBL" id="KYG26602.1"/>
    </source>
</evidence>
<keyword evidence="1" id="KW-0812">Transmembrane</keyword>
<evidence type="ECO:0000256" key="1">
    <source>
        <dbReference type="SAM" id="Phobius"/>
    </source>
</evidence>
<name>A0A161PWV9_9BACI</name>